<protein>
    <submittedName>
        <fullName evidence="1">Uncharacterized protein</fullName>
    </submittedName>
</protein>
<feature type="non-terminal residue" evidence="1">
    <location>
        <position position="1"/>
    </location>
</feature>
<gene>
    <name evidence="1" type="ORF">Tci_895773</name>
</gene>
<evidence type="ECO:0000313" key="1">
    <source>
        <dbReference type="EMBL" id="GFD23804.1"/>
    </source>
</evidence>
<dbReference type="EMBL" id="BKCJ011347595">
    <property type="protein sequence ID" value="GFD23804.1"/>
    <property type="molecule type" value="Genomic_DNA"/>
</dbReference>
<accession>A0A699UVE9</accession>
<name>A0A699UVE9_TANCI</name>
<reference evidence="1" key="1">
    <citation type="journal article" date="2019" name="Sci. Rep.">
        <title>Draft genome of Tanacetum cinerariifolium, the natural source of mosquito coil.</title>
        <authorList>
            <person name="Yamashiro T."/>
            <person name="Shiraishi A."/>
            <person name="Satake H."/>
            <person name="Nakayama K."/>
        </authorList>
    </citation>
    <scope>NUCLEOTIDE SEQUENCE</scope>
</reference>
<proteinExistence type="predicted"/>
<comment type="caution">
    <text evidence="1">The sequence shown here is derived from an EMBL/GenBank/DDBJ whole genome shotgun (WGS) entry which is preliminary data.</text>
</comment>
<dbReference type="AlphaFoldDB" id="A0A699UVE9"/>
<organism evidence="1">
    <name type="scientific">Tanacetum cinerariifolium</name>
    <name type="common">Dalmatian daisy</name>
    <name type="synonym">Chrysanthemum cinerariifolium</name>
    <dbReference type="NCBI Taxonomy" id="118510"/>
    <lineage>
        <taxon>Eukaryota</taxon>
        <taxon>Viridiplantae</taxon>
        <taxon>Streptophyta</taxon>
        <taxon>Embryophyta</taxon>
        <taxon>Tracheophyta</taxon>
        <taxon>Spermatophyta</taxon>
        <taxon>Magnoliopsida</taxon>
        <taxon>eudicotyledons</taxon>
        <taxon>Gunneridae</taxon>
        <taxon>Pentapetalae</taxon>
        <taxon>asterids</taxon>
        <taxon>campanulids</taxon>
        <taxon>Asterales</taxon>
        <taxon>Asteraceae</taxon>
        <taxon>Asteroideae</taxon>
        <taxon>Anthemideae</taxon>
        <taxon>Anthemidinae</taxon>
        <taxon>Tanacetum</taxon>
    </lineage>
</organism>
<sequence length="49" mass="5147">GAVEIDGKGRVVTCAAEEVSCIGVRTEGSEITDTVTLSTNEDWICETSN</sequence>